<dbReference type="PANTHER" id="PTHR13774:SF39">
    <property type="entry name" value="BIOSYNTHESIS PROTEIN, PUTATIVE-RELATED"/>
    <property type="match status" value="1"/>
</dbReference>
<evidence type="ECO:0000256" key="1">
    <source>
        <dbReference type="ARBA" id="ARBA00008270"/>
    </source>
</evidence>
<evidence type="ECO:0000313" key="3">
    <source>
        <dbReference type="EMBL" id="MBB5113584.1"/>
    </source>
</evidence>
<dbReference type="Proteomes" id="UP000618986">
    <property type="component" value="Unassembled WGS sequence"/>
</dbReference>
<dbReference type="NCBIfam" id="TIGR00654">
    <property type="entry name" value="PhzF_family"/>
    <property type="match status" value="1"/>
</dbReference>
<dbReference type="InterPro" id="IPR003719">
    <property type="entry name" value="Phenazine_PhzF-like"/>
</dbReference>
<dbReference type="EMBL" id="JACHJC010000001">
    <property type="protein sequence ID" value="MBB5113584.1"/>
    <property type="molecule type" value="Genomic_DNA"/>
</dbReference>
<comment type="caution">
    <text evidence="3">The sequence shown here is derived from an EMBL/GenBank/DDBJ whole genome shotgun (WGS) entry which is preliminary data.</text>
</comment>
<accession>A0ABR6MEU3</accession>
<dbReference type="GeneID" id="300293987"/>
<keyword evidence="4" id="KW-1185">Reference proteome</keyword>
<protein>
    <submittedName>
        <fullName evidence="3">PhzF family phenazine biosynthesis protein</fullName>
    </submittedName>
</protein>
<comment type="similarity">
    <text evidence="1">Belongs to the PhzF family.</text>
</comment>
<dbReference type="Pfam" id="PF02567">
    <property type="entry name" value="PhzC-PhzF"/>
    <property type="match status" value="1"/>
</dbReference>
<dbReference type="Gene3D" id="3.10.310.10">
    <property type="entry name" value="Diaminopimelate Epimerase, Chain A, domain 1"/>
    <property type="match status" value="2"/>
</dbReference>
<dbReference type="SUPFAM" id="SSF54506">
    <property type="entry name" value="Diaminopimelate epimerase-like"/>
    <property type="match status" value="1"/>
</dbReference>
<evidence type="ECO:0000256" key="2">
    <source>
        <dbReference type="ARBA" id="ARBA00023235"/>
    </source>
</evidence>
<name>A0ABR6MEU3_MICEC</name>
<dbReference type="RefSeq" id="WP_184685441.1">
    <property type="nucleotide sequence ID" value="NZ_JACHJC010000001.1"/>
</dbReference>
<evidence type="ECO:0000313" key="4">
    <source>
        <dbReference type="Proteomes" id="UP000618986"/>
    </source>
</evidence>
<sequence length="286" mass="29368">MDILRYAAFTADPAGGNPAGVVLDATGADDAEMQQVAAEVGYSETAFLAPAGDGQFTVRYFSPKAEVPFCGHATIASAVAYAERHGPGVLHLDTRAGLVAVATSVQADGITTATLTSVAPRSVPLAVDDLAALLAALRWSPGDLDPALPPRVAYAGAWHPIVAAATRQRLADLDYDMAALSALMAERDWTTIDLVHRESELVFHARNPFPPGGVVEDAATGAAAAAFGGYLRELGLVRPPATVTVRQGEDMGRPSLLTVGIPADPGAGIAVTGTAVPIPPTGEAAW</sequence>
<reference evidence="3 4" key="1">
    <citation type="submission" date="2020-08" db="EMBL/GenBank/DDBJ databases">
        <title>Sequencing the genomes of 1000 actinobacteria strains.</title>
        <authorList>
            <person name="Klenk H.-P."/>
        </authorList>
    </citation>
    <scope>NUCLEOTIDE SEQUENCE [LARGE SCALE GENOMIC DNA]</scope>
    <source>
        <strain evidence="3 4">DSM 43036</strain>
    </source>
</reference>
<keyword evidence="2" id="KW-0413">Isomerase</keyword>
<gene>
    <name evidence="3" type="ORF">FHU28_003423</name>
</gene>
<dbReference type="PIRSF" id="PIRSF016184">
    <property type="entry name" value="PhzC_PhzF"/>
    <property type="match status" value="1"/>
</dbReference>
<proteinExistence type="inferred from homology"/>
<dbReference type="PANTHER" id="PTHR13774">
    <property type="entry name" value="PHENAZINE BIOSYNTHESIS PROTEIN"/>
    <property type="match status" value="1"/>
</dbReference>
<organism evidence="3 4">
    <name type="scientific">Micromonospora echinospora</name>
    <name type="common">Micromonospora purpurea</name>
    <dbReference type="NCBI Taxonomy" id="1877"/>
    <lineage>
        <taxon>Bacteria</taxon>
        <taxon>Bacillati</taxon>
        <taxon>Actinomycetota</taxon>
        <taxon>Actinomycetes</taxon>
        <taxon>Micromonosporales</taxon>
        <taxon>Micromonosporaceae</taxon>
        <taxon>Micromonospora</taxon>
    </lineage>
</organism>